<name>A0A4Q9R2J9_9GAMM</name>
<keyword evidence="1" id="KW-0812">Transmembrane</keyword>
<proteinExistence type="predicted"/>
<protein>
    <recommendedName>
        <fullName evidence="4">Nitrogen fixation protein FixH</fullName>
    </recommendedName>
</protein>
<organism evidence="2 3">
    <name type="scientific">Stutzerimonas kirkiae</name>
    <dbReference type="NCBI Taxonomy" id="2211392"/>
    <lineage>
        <taxon>Bacteria</taxon>
        <taxon>Pseudomonadati</taxon>
        <taxon>Pseudomonadota</taxon>
        <taxon>Gammaproteobacteria</taxon>
        <taxon>Pseudomonadales</taxon>
        <taxon>Pseudomonadaceae</taxon>
        <taxon>Stutzerimonas</taxon>
    </lineage>
</organism>
<feature type="transmembrane region" description="Helical" evidence="1">
    <location>
        <begin position="16"/>
        <end position="39"/>
    </location>
</feature>
<keyword evidence="1" id="KW-0472">Membrane</keyword>
<dbReference type="RefSeq" id="WP_131184845.1">
    <property type="nucleotide sequence ID" value="NZ_QJUO01000018.1"/>
</dbReference>
<evidence type="ECO:0000256" key="1">
    <source>
        <dbReference type="SAM" id="Phobius"/>
    </source>
</evidence>
<evidence type="ECO:0000313" key="3">
    <source>
        <dbReference type="Proteomes" id="UP000292639"/>
    </source>
</evidence>
<sequence>MRSDNEQVTRWYTQPWAWFIIAILVTSVVLGSALLTIAIRNPVSLVVENYYDVGKGINTSLEREKLAERHGIRAQLRLDEETGTARLTLEGDSRPAQLVLNLISPTQPEKDRRIVLQPQGETGDYEGFMQEAVTGRRFIELLGSEGEQDWRLYEEETIVSGQAIELTP</sequence>
<dbReference type="Proteomes" id="UP000292639">
    <property type="component" value="Unassembled WGS sequence"/>
</dbReference>
<reference evidence="2 3" key="1">
    <citation type="submission" date="2018-06" db="EMBL/GenBank/DDBJ databases">
        <title>Three novel Pseudomonas species isolated from symptomatic oak.</title>
        <authorList>
            <person name="Bueno-Gonzalez V."/>
            <person name="Brady C."/>
        </authorList>
    </citation>
    <scope>NUCLEOTIDE SEQUENCE [LARGE SCALE GENOMIC DNA]</scope>
    <source>
        <strain evidence="2 3">P17C</strain>
    </source>
</reference>
<keyword evidence="1" id="KW-1133">Transmembrane helix</keyword>
<gene>
    <name evidence="2" type="ORF">DNJ96_13845</name>
</gene>
<keyword evidence="3" id="KW-1185">Reference proteome</keyword>
<dbReference type="EMBL" id="QJUP01000020">
    <property type="protein sequence ID" value="TBU93518.1"/>
    <property type="molecule type" value="Genomic_DNA"/>
</dbReference>
<dbReference type="AlphaFoldDB" id="A0A4Q9R2J9"/>
<dbReference type="OrthoDB" id="5295180at2"/>
<accession>A0A4Q9R2J9</accession>
<dbReference type="Pfam" id="PF05751">
    <property type="entry name" value="FixH"/>
    <property type="match status" value="1"/>
</dbReference>
<dbReference type="InterPro" id="IPR008620">
    <property type="entry name" value="FixH"/>
</dbReference>
<comment type="caution">
    <text evidence="2">The sequence shown here is derived from an EMBL/GenBank/DDBJ whole genome shotgun (WGS) entry which is preliminary data.</text>
</comment>
<evidence type="ECO:0000313" key="2">
    <source>
        <dbReference type="EMBL" id="TBU93518.1"/>
    </source>
</evidence>
<evidence type="ECO:0008006" key="4">
    <source>
        <dbReference type="Google" id="ProtNLM"/>
    </source>
</evidence>